<dbReference type="GO" id="GO:1903599">
    <property type="term" value="P:positive regulation of autophagy of mitochondrion"/>
    <property type="evidence" value="ECO:0007669"/>
    <property type="project" value="UniProtKB-UniRule"/>
</dbReference>
<dbReference type="GO" id="GO:0005774">
    <property type="term" value="C:vacuolar membrane"/>
    <property type="evidence" value="ECO:0007669"/>
    <property type="project" value="UniProtKB-SubCell"/>
</dbReference>
<dbReference type="GO" id="GO:0000422">
    <property type="term" value="P:autophagy of mitochondrion"/>
    <property type="evidence" value="ECO:0007669"/>
    <property type="project" value="TreeGrafter"/>
</dbReference>
<evidence type="ECO:0000256" key="7">
    <source>
        <dbReference type="SAM" id="Coils"/>
    </source>
</evidence>
<comment type="subunit">
    <text evidence="6">Homodimer.</text>
</comment>
<feature type="compositionally biased region" description="Low complexity" evidence="8">
    <location>
        <begin position="1046"/>
        <end position="1062"/>
    </location>
</feature>
<name>A0A0F7SK89_PHARH</name>
<proteinExistence type="inferred from homology"/>
<comment type="function">
    <text evidence="6">Involved in cytoplasm to vacuole transport (Cvt), pexophagy, mitophagy and nucleophagy. Recruits mitochondria for their selective degradation via autophagy (mitophagy) during starvation. Works as scaffold proteins that recruit ATG proteins to the pre-autophagosome (PAS), the site of vesicle/autophagosome formation. Required for the Cvt vesicles completion.</text>
</comment>
<evidence type="ECO:0000256" key="2">
    <source>
        <dbReference type="ARBA" id="ARBA00022448"/>
    </source>
</evidence>
<evidence type="ECO:0000256" key="8">
    <source>
        <dbReference type="SAM" id="MobiDB-lite"/>
    </source>
</evidence>
<dbReference type="Pfam" id="PF04108">
    <property type="entry name" value="ATG17_like"/>
    <property type="match status" value="1"/>
</dbReference>
<evidence type="ECO:0000259" key="10">
    <source>
        <dbReference type="Pfam" id="PF10377"/>
    </source>
</evidence>
<reference evidence="11" key="1">
    <citation type="submission" date="2014-08" db="EMBL/GenBank/DDBJ databases">
        <authorList>
            <person name="Sharma Rahul"/>
            <person name="Thines Marco"/>
        </authorList>
    </citation>
    <scope>NUCLEOTIDE SEQUENCE</scope>
</reference>
<feature type="region of interest" description="Disordered" evidence="8">
    <location>
        <begin position="1039"/>
        <end position="1207"/>
    </location>
</feature>
<feature type="region of interest" description="Disordered" evidence="8">
    <location>
        <begin position="962"/>
        <end position="1017"/>
    </location>
</feature>
<keyword evidence="6" id="KW-0926">Vacuole</keyword>
<dbReference type="EMBL" id="LN483249">
    <property type="protein sequence ID" value="CDZ97784.1"/>
    <property type="molecule type" value="Genomic_DNA"/>
</dbReference>
<evidence type="ECO:0000256" key="1">
    <source>
        <dbReference type="ARBA" id="ARBA00009729"/>
    </source>
</evidence>
<dbReference type="GO" id="GO:0000045">
    <property type="term" value="P:autophagosome assembly"/>
    <property type="evidence" value="ECO:0007669"/>
    <property type="project" value="UniProtKB-UniRule"/>
</dbReference>
<dbReference type="Pfam" id="PF10377">
    <property type="entry name" value="ATG11"/>
    <property type="match status" value="1"/>
</dbReference>
<feature type="compositionally biased region" description="Basic and acidic residues" evidence="8">
    <location>
        <begin position="1238"/>
        <end position="1247"/>
    </location>
</feature>
<evidence type="ECO:0000259" key="9">
    <source>
        <dbReference type="Pfam" id="PF04108"/>
    </source>
</evidence>
<keyword evidence="2 6" id="KW-0813">Transport</keyword>
<feature type="domain" description="Autophagy protein ATG17-like" evidence="9">
    <location>
        <begin position="121"/>
        <end position="398"/>
    </location>
</feature>
<dbReference type="GO" id="GO:0015031">
    <property type="term" value="P:protein transport"/>
    <property type="evidence" value="ECO:0007669"/>
    <property type="project" value="UniProtKB-KW"/>
</dbReference>
<dbReference type="GO" id="GO:0034517">
    <property type="term" value="P:ribophagy"/>
    <property type="evidence" value="ECO:0007669"/>
    <property type="project" value="TreeGrafter"/>
</dbReference>
<comment type="subcellular location">
    <subcellularLocation>
        <location evidence="6">Preautophagosomal structure membrane</location>
        <topology evidence="6">Peripheral membrane protein</topology>
    </subcellularLocation>
    <subcellularLocation>
        <location evidence="6">Vacuole membrane</location>
        <topology evidence="6">Peripheral membrane protein</topology>
    </subcellularLocation>
    <text evidence="6">During pexophagy, accumulates in the vacuolar membrane region, where the peroxisomes contact the vacuole.</text>
</comment>
<sequence>MSVIVFRAHDGFQTTLPQAHFESIYELCQAAGDALEVHPDSVILFFANGDQIREENVLTVGREDTSEIHLFSREILQQDPSITIPTLHLHLPLPPSTPPATLFQTYLIPIHDSLLAQSFALNLATSNLAHHLDSLERAYRSFAPVARRELDRQADLLAGYEGSLWLAGKIKVGARVVEAAAKNSSRGGERYLRDYVSEKKMGIVRDGCVRLNAELSSRFDQVDAEIEGLLADSAELRSIVDGLSLAEAEECIGVADRVVKRVKKIEQDEECADNSDSRELEDLDLLIRQKIELHLEIKNSFTAQMVHSLLRISSLQSTIAMLPDRLTALENDLRNRQGFAHLGRLEAMPGAYGRLLIECVRRREFAKFFLSTSQLLAELMAKLVSSERKRRERYREEVHGMLPWDPKGLDVAPPALELTTAGGESDDAFLGIERSDVDEFLTYLRSLETDPEYMDLRFRAKTDSTTNEEPCPLASTISELEKHQAKIDDVVLEFEKLAETSLRHRQKTSKSKGMVDSTIHQELVLRMQSLEAEVTTKQSAIDELQANYSIAQTELTILQDKADYETNQIDVLSNALAALQADHKGLQEKFTELRLEGERRTSDSNRERGIHLRELAQARMKIQDMEETLSGAREQLKKQTQDIETIRTEKEKEVKEKVGEAERVLRDHVTEADGDRAILEHQVSQLQAQLDELKQTSETSLRSVKDRFTRDVDTIRAELKFEKVQSKTFERKAQQLSSEVQTLQASSLEKEQELRLTVEEALKVATALKGADERLVDVLRSSSMGASLALPPLVPIVSPLTNIEASKVEKTVTGKEKEGQYQESLGRLKAYDVEAFEDLMLKTMKLVKKWQLKCSEHRDRAKDKIAIGNFTINDLALFLPTRNFSAAIRPWAAFNVNFPHYFLSTTSALAEFLLTREYYLARITQISEQTVDSQSATSPTSVGLPIGTTYFVLETSEFSPTPIRTRSRRITSHSSTTATPSEGKSRRTISPAVSPTLHRLTSRPLRDPMAGETAVPEDYFGQGVSSTMASLDSSLLPQTFKRDSSPEASSSSPNTSGISIPSLSRVPSAGIAGDSTDTDVSTRTTTATVITGMPVANPKTNSSIPIPIPASRSPHFHPPKGRAPSVSSSSSSKRGSFKSMAGRPPSVSSKALATIGTTTIGHPTTGQPDESSFAAATLSKPPSSTDLASRLRGEDISGGQSLAGTSPGRMSLLSSAVAGLGLSKRSPRASFSVGGEARPTRLARELGMDEGDSQE</sequence>
<dbReference type="InterPro" id="IPR019460">
    <property type="entry name" value="Atg11_C"/>
</dbReference>
<keyword evidence="6" id="KW-0472">Membrane</keyword>
<dbReference type="GO" id="GO:1990316">
    <property type="term" value="C:Atg1/ULK1 kinase complex"/>
    <property type="evidence" value="ECO:0007669"/>
    <property type="project" value="TreeGrafter"/>
</dbReference>
<dbReference type="InterPro" id="IPR040040">
    <property type="entry name" value="ATG11"/>
</dbReference>
<dbReference type="AlphaFoldDB" id="A0A0F7SK89"/>
<dbReference type="GO" id="GO:0060090">
    <property type="term" value="F:molecular adaptor activity"/>
    <property type="evidence" value="ECO:0007669"/>
    <property type="project" value="TreeGrafter"/>
</dbReference>
<evidence type="ECO:0000313" key="11">
    <source>
        <dbReference type="EMBL" id="CDZ97784.1"/>
    </source>
</evidence>
<organism evidence="11">
    <name type="scientific">Phaffia rhodozyma</name>
    <name type="common">Yeast</name>
    <name type="synonym">Xanthophyllomyces dendrorhous</name>
    <dbReference type="NCBI Taxonomy" id="264483"/>
    <lineage>
        <taxon>Eukaryota</taxon>
        <taxon>Fungi</taxon>
        <taxon>Dikarya</taxon>
        <taxon>Basidiomycota</taxon>
        <taxon>Agaricomycotina</taxon>
        <taxon>Tremellomycetes</taxon>
        <taxon>Cystofilobasidiales</taxon>
        <taxon>Mrakiaceae</taxon>
        <taxon>Phaffia</taxon>
    </lineage>
</organism>
<evidence type="ECO:0000256" key="6">
    <source>
        <dbReference type="RuleBase" id="RU367075"/>
    </source>
</evidence>
<keyword evidence="3 6" id="KW-0653">Protein transport</keyword>
<feature type="compositionally biased region" description="Low complexity" evidence="8">
    <location>
        <begin position="1074"/>
        <end position="1091"/>
    </location>
</feature>
<dbReference type="Gene3D" id="1.10.287.1490">
    <property type="match status" value="1"/>
</dbReference>
<dbReference type="PANTHER" id="PTHR13222:SF1">
    <property type="entry name" value="RB1-INDUCIBLE COILED-COIL PROTEIN 1"/>
    <property type="match status" value="1"/>
</dbReference>
<feature type="domain" description="Autophagy-related protein 11 C-terminal" evidence="10">
    <location>
        <begin position="834"/>
        <end position="956"/>
    </location>
</feature>
<dbReference type="GO" id="GO:0034045">
    <property type="term" value="C:phagophore assembly site membrane"/>
    <property type="evidence" value="ECO:0007669"/>
    <property type="project" value="UniProtKB-SubCell"/>
</dbReference>
<evidence type="ECO:0000256" key="3">
    <source>
        <dbReference type="ARBA" id="ARBA00022927"/>
    </source>
</evidence>
<dbReference type="InterPro" id="IPR045326">
    <property type="entry name" value="ATG17-like_dom"/>
</dbReference>
<comment type="similarity">
    <text evidence="1 6">Belongs to the ATG11 family.</text>
</comment>
<evidence type="ECO:0000256" key="5">
    <source>
        <dbReference type="ARBA" id="ARBA00023054"/>
    </source>
</evidence>
<feature type="compositionally biased region" description="Low complexity" evidence="8">
    <location>
        <begin position="1125"/>
        <end position="1139"/>
    </location>
</feature>
<feature type="region of interest" description="Disordered" evidence="8">
    <location>
        <begin position="1224"/>
        <end position="1255"/>
    </location>
</feature>
<dbReference type="GO" id="GO:0061709">
    <property type="term" value="P:reticulophagy"/>
    <property type="evidence" value="ECO:0007669"/>
    <property type="project" value="TreeGrafter"/>
</dbReference>
<dbReference type="GO" id="GO:0034727">
    <property type="term" value="P:piecemeal microautophagy of the nucleus"/>
    <property type="evidence" value="ECO:0007669"/>
    <property type="project" value="TreeGrafter"/>
</dbReference>
<feature type="compositionally biased region" description="Low complexity" evidence="8">
    <location>
        <begin position="1102"/>
        <end position="1113"/>
    </location>
</feature>
<dbReference type="GO" id="GO:0019901">
    <property type="term" value="F:protein kinase binding"/>
    <property type="evidence" value="ECO:0007669"/>
    <property type="project" value="TreeGrafter"/>
</dbReference>
<accession>A0A0F7SK89</accession>
<keyword evidence="4 6" id="KW-0072">Autophagy</keyword>
<protein>
    <recommendedName>
        <fullName evidence="6">Autophagy-related protein 11</fullName>
    </recommendedName>
</protein>
<feature type="coiled-coil region" evidence="7">
    <location>
        <begin position="527"/>
        <end position="753"/>
    </location>
</feature>
<dbReference type="PANTHER" id="PTHR13222">
    <property type="entry name" value="RB1-INDUCIBLE COILED-COIL"/>
    <property type="match status" value="1"/>
</dbReference>
<evidence type="ECO:0000256" key="4">
    <source>
        <dbReference type="ARBA" id="ARBA00023006"/>
    </source>
</evidence>
<feature type="compositionally biased region" description="Low complexity" evidence="8">
    <location>
        <begin position="1154"/>
        <end position="1166"/>
    </location>
</feature>
<keyword evidence="5 7" id="KW-0175">Coiled coil</keyword>